<dbReference type="InterPro" id="IPR024520">
    <property type="entry name" value="DUF3558"/>
</dbReference>
<evidence type="ECO:0000313" key="2">
    <source>
        <dbReference type="EMBL" id="SER37065.1"/>
    </source>
</evidence>
<reference evidence="3" key="1">
    <citation type="submission" date="2016-10" db="EMBL/GenBank/DDBJ databases">
        <authorList>
            <person name="Varghese N."/>
            <person name="Submissions S."/>
        </authorList>
    </citation>
    <scope>NUCLEOTIDE SEQUENCE [LARGE SCALE GENOMIC DNA]</scope>
    <source>
        <strain evidence="3">DSM 44437</strain>
    </source>
</reference>
<feature type="region of interest" description="Disordered" evidence="1">
    <location>
        <begin position="19"/>
        <end position="50"/>
    </location>
</feature>
<dbReference type="STRING" id="65499.SAMN04488000_108226"/>
<evidence type="ECO:0008006" key="4">
    <source>
        <dbReference type="Google" id="ProtNLM"/>
    </source>
</evidence>
<sequence>MRRLAVPFLLAAVLTGCSSTEPGKPSAGDQTGSAPTTGSSAGNAPVNRPKAVDMKSVDVCGLITADAKTTLKIQSATERESPADYGEGTKSCGLLFQQPRTYGGSLYTLTNGGVDRLKRTVGKTTELTETTASGYPAYLAKNITEGSQPDSCDLYIDANDGQLLLVKMGPLIGVEAPLDGACELSKSIGAAVGTALATA</sequence>
<dbReference type="PROSITE" id="PS51257">
    <property type="entry name" value="PROKAR_LIPOPROTEIN"/>
    <property type="match status" value="1"/>
</dbReference>
<proteinExistence type="predicted"/>
<evidence type="ECO:0000313" key="3">
    <source>
        <dbReference type="Proteomes" id="UP000199503"/>
    </source>
</evidence>
<keyword evidence="3" id="KW-1185">Reference proteome</keyword>
<feature type="compositionally biased region" description="Polar residues" evidence="1">
    <location>
        <begin position="28"/>
        <end position="42"/>
    </location>
</feature>
<dbReference type="Proteomes" id="UP000199503">
    <property type="component" value="Unassembled WGS sequence"/>
</dbReference>
<dbReference type="AlphaFoldDB" id="A0A1H9NN46"/>
<gene>
    <name evidence="2" type="ORF">SAMN04488000_108226</name>
</gene>
<dbReference type="EMBL" id="FOFV01000008">
    <property type="protein sequence ID" value="SER37065.1"/>
    <property type="molecule type" value="Genomic_DNA"/>
</dbReference>
<dbReference type="RefSeq" id="WP_089918725.1">
    <property type="nucleotide sequence ID" value="NZ_FOFV01000008.1"/>
</dbReference>
<name>A0A1H9NN46_9PSEU</name>
<dbReference type="OrthoDB" id="3688771at2"/>
<dbReference type="Pfam" id="PF12079">
    <property type="entry name" value="DUF3558"/>
    <property type="match status" value="1"/>
</dbReference>
<organism evidence="2 3">
    <name type="scientific">Lentzea albida</name>
    <dbReference type="NCBI Taxonomy" id="65499"/>
    <lineage>
        <taxon>Bacteria</taxon>
        <taxon>Bacillati</taxon>
        <taxon>Actinomycetota</taxon>
        <taxon>Actinomycetes</taxon>
        <taxon>Pseudonocardiales</taxon>
        <taxon>Pseudonocardiaceae</taxon>
        <taxon>Lentzea</taxon>
    </lineage>
</organism>
<evidence type="ECO:0000256" key="1">
    <source>
        <dbReference type="SAM" id="MobiDB-lite"/>
    </source>
</evidence>
<accession>A0A1H9NN46</accession>
<protein>
    <recommendedName>
        <fullName evidence="4">DUF3558 domain-containing protein</fullName>
    </recommendedName>
</protein>